<feature type="compositionally biased region" description="Low complexity" evidence="1">
    <location>
        <begin position="101"/>
        <end position="110"/>
    </location>
</feature>
<evidence type="ECO:0000313" key="3">
    <source>
        <dbReference type="WBParaSite" id="Minc3s00314g10004"/>
    </source>
</evidence>
<reference evidence="3" key="1">
    <citation type="submission" date="2022-11" db="UniProtKB">
        <authorList>
            <consortium name="WormBaseParasite"/>
        </authorList>
    </citation>
    <scope>IDENTIFICATION</scope>
</reference>
<dbReference type="WBParaSite" id="Minc3s00314g10004">
    <property type="protein sequence ID" value="Minc3s00314g10004"/>
    <property type="gene ID" value="Minc3s00314g10004"/>
</dbReference>
<dbReference type="AlphaFoldDB" id="A0A914L743"/>
<feature type="compositionally biased region" description="Polar residues" evidence="1">
    <location>
        <begin position="111"/>
        <end position="120"/>
    </location>
</feature>
<evidence type="ECO:0000313" key="2">
    <source>
        <dbReference type="Proteomes" id="UP000887563"/>
    </source>
</evidence>
<feature type="compositionally biased region" description="Polar residues" evidence="1">
    <location>
        <begin position="1"/>
        <end position="19"/>
    </location>
</feature>
<evidence type="ECO:0000256" key="1">
    <source>
        <dbReference type="SAM" id="MobiDB-lite"/>
    </source>
</evidence>
<accession>A0A914L743</accession>
<protein>
    <submittedName>
        <fullName evidence="3">Uncharacterized protein</fullName>
    </submittedName>
</protein>
<feature type="region of interest" description="Disordered" evidence="1">
    <location>
        <begin position="1"/>
        <end position="32"/>
    </location>
</feature>
<keyword evidence="2" id="KW-1185">Reference proteome</keyword>
<feature type="region of interest" description="Disordered" evidence="1">
    <location>
        <begin position="91"/>
        <end position="130"/>
    </location>
</feature>
<proteinExistence type="predicted"/>
<name>A0A914L743_MELIC</name>
<dbReference type="Proteomes" id="UP000887563">
    <property type="component" value="Unplaced"/>
</dbReference>
<sequence>MAVLKQQSNNENGYNTQKRYGTLTKRNGGGGIGDGVNNTLRIYDGVHPQRIALSLSTTNNNQSTIDKNQQQQQYQKQTQNTLTFGDTWQSKIEATGGGSSLNGTGTPSGSITLGSNNSRVGSAASSSTTSQATFEAVDGYRNTSSFGNDYGTLTRKEINNGNEIKQKGGGGGNLALEAAQWKRSKPTIVTNNKNSDFATSVV</sequence>
<organism evidence="2 3">
    <name type="scientific">Meloidogyne incognita</name>
    <name type="common">Southern root-knot nematode worm</name>
    <name type="synonym">Oxyuris incognita</name>
    <dbReference type="NCBI Taxonomy" id="6306"/>
    <lineage>
        <taxon>Eukaryota</taxon>
        <taxon>Metazoa</taxon>
        <taxon>Ecdysozoa</taxon>
        <taxon>Nematoda</taxon>
        <taxon>Chromadorea</taxon>
        <taxon>Rhabditida</taxon>
        <taxon>Tylenchina</taxon>
        <taxon>Tylenchomorpha</taxon>
        <taxon>Tylenchoidea</taxon>
        <taxon>Meloidogynidae</taxon>
        <taxon>Meloidogyninae</taxon>
        <taxon>Meloidogyne</taxon>
        <taxon>Meloidogyne incognita group</taxon>
    </lineage>
</organism>